<accession>F8PXQ6</accession>
<protein>
    <submittedName>
        <fullName evidence="2">Uncharacterized protein</fullName>
    </submittedName>
</protein>
<organism evidence="3">
    <name type="scientific">Serpula lacrymans var. lacrymans (strain S7.3)</name>
    <name type="common">Dry rot fungus</name>
    <dbReference type="NCBI Taxonomy" id="936435"/>
    <lineage>
        <taxon>Eukaryota</taxon>
        <taxon>Fungi</taxon>
        <taxon>Dikarya</taxon>
        <taxon>Basidiomycota</taxon>
        <taxon>Agaricomycotina</taxon>
        <taxon>Agaricomycetes</taxon>
        <taxon>Agaricomycetidae</taxon>
        <taxon>Boletales</taxon>
        <taxon>Coniophorineae</taxon>
        <taxon>Serpulaceae</taxon>
        <taxon>Serpula</taxon>
    </lineage>
</organism>
<keyword evidence="3" id="KW-1185">Reference proteome</keyword>
<name>F8PXQ6_SERL3</name>
<reference evidence="3" key="1">
    <citation type="journal article" date="2011" name="Science">
        <title>The plant cell wall-decomposing machinery underlies the functional diversity of forest fungi.</title>
        <authorList>
            <person name="Eastwood D.C."/>
            <person name="Floudas D."/>
            <person name="Binder M."/>
            <person name="Majcherczyk A."/>
            <person name="Schneider P."/>
            <person name="Aerts A."/>
            <person name="Asiegbu F.O."/>
            <person name="Baker S.E."/>
            <person name="Barry K."/>
            <person name="Bendiksby M."/>
            <person name="Blumentritt M."/>
            <person name="Coutinho P.M."/>
            <person name="Cullen D."/>
            <person name="de Vries R.P."/>
            <person name="Gathman A."/>
            <person name="Goodell B."/>
            <person name="Henrissat B."/>
            <person name="Ihrmark K."/>
            <person name="Kauserud H."/>
            <person name="Kohler A."/>
            <person name="LaButti K."/>
            <person name="Lapidus A."/>
            <person name="Lavin J.L."/>
            <person name="Lee Y.-H."/>
            <person name="Lindquist E."/>
            <person name="Lilly W."/>
            <person name="Lucas S."/>
            <person name="Morin E."/>
            <person name="Murat C."/>
            <person name="Oguiza J.A."/>
            <person name="Park J."/>
            <person name="Pisabarro A.G."/>
            <person name="Riley R."/>
            <person name="Rosling A."/>
            <person name="Salamov A."/>
            <person name="Schmidt O."/>
            <person name="Schmutz J."/>
            <person name="Skrede I."/>
            <person name="Stenlid J."/>
            <person name="Wiebenga A."/>
            <person name="Xie X."/>
            <person name="Kuees U."/>
            <person name="Hibbett D.S."/>
            <person name="Hoffmeister D."/>
            <person name="Hoegberg N."/>
            <person name="Martin F."/>
            <person name="Grigoriev I.V."/>
            <person name="Watkinson S.C."/>
        </authorList>
    </citation>
    <scope>NUCLEOTIDE SEQUENCE [LARGE SCALE GENOMIC DNA]</scope>
    <source>
        <strain evidence="3">strain S7.3</strain>
    </source>
</reference>
<dbReference type="EMBL" id="GL945480">
    <property type="protein sequence ID" value="EGN98669.1"/>
    <property type="molecule type" value="Genomic_DNA"/>
</dbReference>
<feature type="compositionally biased region" description="Basic and acidic residues" evidence="1">
    <location>
        <begin position="1"/>
        <end position="14"/>
    </location>
</feature>
<gene>
    <name evidence="2" type="ORF">SERLA73DRAFT_181244</name>
</gene>
<evidence type="ECO:0000313" key="3">
    <source>
        <dbReference type="Proteomes" id="UP000008063"/>
    </source>
</evidence>
<dbReference type="InParanoid" id="F8PXQ6"/>
<evidence type="ECO:0000256" key="1">
    <source>
        <dbReference type="SAM" id="MobiDB-lite"/>
    </source>
</evidence>
<dbReference type="Proteomes" id="UP000008063">
    <property type="component" value="Unassembled WGS sequence"/>
</dbReference>
<dbReference type="AlphaFoldDB" id="F8PXQ6"/>
<dbReference type="HOGENOM" id="CLU_2962315_0_0_1"/>
<feature type="region of interest" description="Disordered" evidence="1">
    <location>
        <begin position="1"/>
        <end position="26"/>
    </location>
</feature>
<evidence type="ECO:0000313" key="2">
    <source>
        <dbReference type="EMBL" id="EGN98669.1"/>
    </source>
</evidence>
<sequence>MIEENKTGKREKQIARGKGTLQKKEKKGMTTVTHGISCYLLDCCDDGPVHVHDRGYDHV</sequence>
<proteinExistence type="predicted"/>